<evidence type="ECO:0000256" key="13">
    <source>
        <dbReference type="ARBA" id="ARBA00023136"/>
    </source>
</evidence>
<dbReference type="SMART" id="SM00387">
    <property type="entry name" value="HATPase_c"/>
    <property type="match status" value="1"/>
</dbReference>
<evidence type="ECO:0000256" key="9">
    <source>
        <dbReference type="ARBA" id="ARBA00022777"/>
    </source>
</evidence>
<keyword evidence="6" id="KW-0808">Transferase</keyword>
<proteinExistence type="predicted"/>
<dbReference type="Gene3D" id="1.10.287.130">
    <property type="match status" value="1"/>
</dbReference>
<evidence type="ECO:0000313" key="18">
    <source>
        <dbReference type="Proteomes" id="UP000198619"/>
    </source>
</evidence>
<dbReference type="PANTHER" id="PTHR45528:SF1">
    <property type="entry name" value="SENSOR HISTIDINE KINASE CPXA"/>
    <property type="match status" value="1"/>
</dbReference>
<feature type="domain" description="Histidine kinase" evidence="15">
    <location>
        <begin position="149"/>
        <end position="362"/>
    </location>
</feature>
<reference evidence="17 18" key="1">
    <citation type="submission" date="2016-10" db="EMBL/GenBank/DDBJ databases">
        <authorList>
            <person name="de Groot N.N."/>
        </authorList>
    </citation>
    <scope>NUCLEOTIDE SEQUENCE [LARGE SCALE GENOMIC DNA]</scope>
    <source>
        <strain evidence="17 18">DSM 12271</strain>
    </source>
</reference>
<dbReference type="CDD" id="cd06225">
    <property type="entry name" value="HAMP"/>
    <property type="match status" value="1"/>
</dbReference>
<dbReference type="PROSITE" id="PS50885">
    <property type="entry name" value="HAMP"/>
    <property type="match status" value="1"/>
</dbReference>
<dbReference type="GO" id="GO:0005886">
    <property type="term" value="C:plasma membrane"/>
    <property type="evidence" value="ECO:0007669"/>
    <property type="project" value="UniProtKB-SubCell"/>
</dbReference>
<dbReference type="GO" id="GO:0000155">
    <property type="term" value="F:phosphorelay sensor kinase activity"/>
    <property type="evidence" value="ECO:0007669"/>
    <property type="project" value="InterPro"/>
</dbReference>
<evidence type="ECO:0000256" key="4">
    <source>
        <dbReference type="ARBA" id="ARBA00022475"/>
    </source>
</evidence>
<evidence type="ECO:0000256" key="12">
    <source>
        <dbReference type="ARBA" id="ARBA00023012"/>
    </source>
</evidence>
<dbReference type="PRINTS" id="PR00344">
    <property type="entry name" value="BCTRLSENSOR"/>
</dbReference>
<protein>
    <recommendedName>
        <fullName evidence="3">histidine kinase</fullName>
        <ecNumber evidence="3">2.7.13.3</ecNumber>
    </recommendedName>
</protein>
<dbReference type="SUPFAM" id="SSF158472">
    <property type="entry name" value="HAMP domain-like"/>
    <property type="match status" value="1"/>
</dbReference>
<dbReference type="OrthoDB" id="9792991at2"/>
<dbReference type="Pfam" id="PF02518">
    <property type="entry name" value="HATPase_c"/>
    <property type="match status" value="1"/>
</dbReference>
<evidence type="ECO:0000256" key="11">
    <source>
        <dbReference type="ARBA" id="ARBA00022989"/>
    </source>
</evidence>
<dbReference type="PANTHER" id="PTHR45528">
    <property type="entry name" value="SENSOR HISTIDINE KINASE CPXA"/>
    <property type="match status" value="1"/>
</dbReference>
<keyword evidence="8" id="KW-0547">Nucleotide-binding</keyword>
<comment type="catalytic activity">
    <reaction evidence="1">
        <text>ATP + protein L-histidine = ADP + protein N-phospho-L-histidine.</text>
        <dbReference type="EC" id="2.7.13.3"/>
    </reaction>
</comment>
<evidence type="ECO:0000256" key="7">
    <source>
        <dbReference type="ARBA" id="ARBA00022692"/>
    </source>
</evidence>
<dbReference type="GO" id="GO:0005524">
    <property type="term" value="F:ATP binding"/>
    <property type="evidence" value="ECO:0007669"/>
    <property type="project" value="UniProtKB-KW"/>
</dbReference>
<dbReference type="InterPro" id="IPR036890">
    <property type="entry name" value="HATPase_C_sf"/>
</dbReference>
<keyword evidence="9" id="KW-0418">Kinase</keyword>
<dbReference type="CDD" id="cd00082">
    <property type="entry name" value="HisKA"/>
    <property type="match status" value="1"/>
</dbReference>
<feature type="transmembrane region" description="Helical" evidence="14">
    <location>
        <begin position="12"/>
        <end position="38"/>
    </location>
</feature>
<evidence type="ECO:0000256" key="8">
    <source>
        <dbReference type="ARBA" id="ARBA00022741"/>
    </source>
</evidence>
<keyword evidence="7 14" id="KW-0812">Transmembrane</keyword>
<dbReference type="PROSITE" id="PS50109">
    <property type="entry name" value="HIS_KIN"/>
    <property type="match status" value="1"/>
</dbReference>
<dbReference type="SMART" id="SM00304">
    <property type="entry name" value="HAMP"/>
    <property type="match status" value="1"/>
</dbReference>
<dbReference type="STRING" id="84698.SAMN04488528_100790"/>
<dbReference type="InterPro" id="IPR036097">
    <property type="entry name" value="HisK_dim/P_sf"/>
</dbReference>
<dbReference type="InterPro" id="IPR005467">
    <property type="entry name" value="His_kinase_dom"/>
</dbReference>
<dbReference type="EC" id="2.7.13.3" evidence="3"/>
<dbReference type="InterPro" id="IPR003660">
    <property type="entry name" value="HAMP_dom"/>
</dbReference>
<dbReference type="Gene3D" id="3.30.565.10">
    <property type="entry name" value="Histidine kinase-like ATPase, C-terminal domain"/>
    <property type="match status" value="1"/>
</dbReference>
<dbReference type="AlphaFoldDB" id="A0A1I0X7A6"/>
<dbReference type="EMBL" id="FOKI01000007">
    <property type="protein sequence ID" value="SFA96286.1"/>
    <property type="molecule type" value="Genomic_DNA"/>
</dbReference>
<name>A0A1I0X7A6_9CLOT</name>
<gene>
    <name evidence="17" type="ORF">SAMN04488528_100790</name>
</gene>
<dbReference type="InterPro" id="IPR003661">
    <property type="entry name" value="HisK_dim/P_dom"/>
</dbReference>
<keyword evidence="13 14" id="KW-0472">Membrane</keyword>
<evidence type="ECO:0000256" key="6">
    <source>
        <dbReference type="ARBA" id="ARBA00022679"/>
    </source>
</evidence>
<keyword evidence="4" id="KW-1003">Cell membrane</keyword>
<keyword evidence="18" id="KW-1185">Reference proteome</keyword>
<dbReference type="Pfam" id="PF00672">
    <property type="entry name" value="HAMP"/>
    <property type="match status" value="1"/>
</dbReference>
<evidence type="ECO:0000259" key="15">
    <source>
        <dbReference type="PROSITE" id="PS50109"/>
    </source>
</evidence>
<accession>A0A1I0X7A6</accession>
<dbReference type="Gene3D" id="6.10.340.10">
    <property type="match status" value="1"/>
</dbReference>
<feature type="transmembrane region" description="Helical" evidence="14">
    <location>
        <begin position="58"/>
        <end position="78"/>
    </location>
</feature>
<evidence type="ECO:0000256" key="10">
    <source>
        <dbReference type="ARBA" id="ARBA00022840"/>
    </source>
</evidence>
<dbReference type="Proteomes" id="UP000198619">
    <property type="component" value="Unassembled WGS sequence"/>
</dbReference>
<dbReference type="RefSeq" id="WP_090039786.1">
    <property type="nucleotide sequence ID" value="NZ_FOKI01000007.1"/>
</dbReference>
<dbReference type="SMART" id="SM00388">
    <property type="entry name" value="HisKA"/>
    <property type="match status" value="1"/>
</dbReference>
<keyword evidence="12" id="KW-0902">Two-component regulatory system</keyword>
<dbReference type="InterPro" id="IPR050398">
    <property type="entry name" value="HssS/ArlS-like"/>
</dbReference>
<dbReference type="InterPro" id="IPR003594">
    <property type="entry name" value="HATPase_dom"/>
</dbReference>
<organism evidence="17 18">
    <name type="scientific">Clostridium frigidicarnis</name>
    <dbReference type="NCBI Taxonomy" id="84698"/>
    <lineage>
        <taxon>Bacteria</taxon>
        <taxon>Bacillati</taxon>
        <taxon>Bacillota</taxon>
        <taxon>Clostridia</taxon>
        <taxon>Eubacteriales</taxon>
        <taxon>Clostridiaceae</taxon>
        <taxon>Clostridium</taxon>
    </lineage>
</organism>
<dbReference type="InterPro" id="IPR004358">
    <property type="entry name" value="Sig_transdc_His_kin-like_C"/>
</dbReference>
<evidence type="ECO:0000259" key="16">
    <source>
        <dbReference type="PROSITE" id="PS50885"/>
    </source>
</evidence>
<sequence length="362" mass="41478">MKSRSIKLDIFINFFIAILSSMGITLLMLFGIILILHISNSKLYTNFINLYNTDTGFMVKFIAAIFIIFIAIMSLIFIKKMDKITNYIKEISSSVNKVAKGNMEINIPIKSKNELGNLAEDVNEMVLSIKALMEKERQWEKHKNNLITNISHDLRTPLTSVIGFLELIKNKKFNSEDELNHYCEVSFSKANELKSAVDQLFEFTKISNGDIKLNKTKVYINELIEQVTIGFIPLFQQNNMKYRISSEEPKIWIHGDPILLARVFENIISNAIKYGSSGKYLDVNIKKENNKASISFINYGDMIEEEDLKKLFERLYRIEKKSNKKEGTGLGLAIAKTIIEMHDGNILINSSKEKTEFKVICG</sequence>
<evidence type="ECO:0000313" key="17">
    <source>
        <dbReference type="EMBL" id="SFA96286.1"/>
    </source>
</evidence>
<evidence type="ECO:0000256" key="1">
    <source>
        <dbReference type="ARBA" id="ARBA00000085"/>
    </source>
</evidence>
<evidence type="ECO:0000256" key="5">
    <source>
        <dbReference type="ARBA" id="ARBA00022553"/>
    </source>
</evidence>
<keyword evidence="5" id="KW-0597">Phosphoprotein</keyword>
<dbReference type="SUPFAM" id="SSF55874">
    <property type="entry name" value="ATPase domain of HSP90 chaperone/DNA topoisomerase II/histidine kinase"/>
    <property type="match status" value="1"/>
</dbReference>
<feature type="domain" description="HAMP" evidence="16">
    <location>
        <begin position="82"/>
        <end position="134"/>
    </location>
</feature>
<dbReference type="SUPFAM" id="SSF47384">
    <property type="entry name" value="Homodimeric domain of signal transducing histidine kinase"/>
    <property type="match status" value="1"/>
</dbReference>
<evidence type="ECO:0000256" key="2">
    <source>
        <dbReference type="ARBA" id="ARBA00004651"/>
    </source>
</evidence>
<keyword evidence="10" id="KW-0067">ATP-binding</keyword>
<dbReference type="FunFam" id="3.30.565.10:FF:000013">
    <property type="entry name" value="Two-component sensor histidine kinase"/>
    <property type="match status" value="1"/>
</dbReference>
<comment type="subcellular location">
    <subcellularLocation>
        <location evidence="2">Cell membrane</location>
        <topology evidence="2">Multi-pass membrane protein</topology>
    </subcellularLocation>
</comment>
<evidence type="ECO:0000256" key="3">
    <source>
        <dbReference type="ARBA" id="ARBA00012438"/>
    </source>
</evidence>
<evidence type="ECO:0000256" key="14">
    <source>
        <dbReference type="SAM" id="Phobius"/>
    </source>
</evidence>
<keyword evidence="11 14" id="KW-1133">Transmembrane helix</keyword>
<dbReference type="Pfam" id="PF00512">
    <property type="entry name" value="HisKA"/>
    <property type="match status" value="1"/>
</dbReference>